<keyword evidence="1" id="KW-0732">Signal</keyword>
<dbReference type="STRING" id="1817895.AUJ95_07350"/>
<name>A0A1J5E062_9BACT</name>
<dbReference type="GO" id="GO:0017089">
    <property type="term" value="F:glycolipid transfer activity"/>
    <property type="evidence" value="ECO:0007669"/>
    <property type="project" value="TreeGrafter"/>
</dbReference>
<dbReference type="GO" id="GO:0015920">
    <property type="term" value="P:lipopolysaccharide transport"/>
    <property type="evidence" value="ECO:0007669"/>
    <property type="project" value="TreeGrafter"/>
</dbReference>
<evidence type="ECO:0000313" key="3">
    <source>
        <dbReference type="EMBL" id="OIP37994.1"/>
    </source>
</evidence>
<dbReference type="Gene3D" id="2.60.450.10">
    <property type="entry name" value="Lipopolysaccharide (LPS) transport protein A like domain"/>
    <property type="match status" value="2"/>
</dbReference>
<gene>
    <name evidence="3" type="ORF">AUJ95_07350</name>
</gene>
<dbReference type="EMBL" id="MNYI01000191">
    <property type="protein sequence ID" value="OIP37994.1"/>
    <property type="molecule type" value="Genomic_DNA"/>
</dbReference>
<dbReference type="Proteomes" id="UP000183085">
    <property type="component" value="Unassembled WGS sequence"/>
</dbReference>
<feature type="domain" description="Organic solvent tolerance-like N-terminal" evidence="2">
    <location>
        <begin position="29"/>
        <end position="163"/>
    </location>
</feature>
<organism evidence="3 4">
    <name type="scientific">Candidatus Desantisbacteria bacterium CG2_30_40_21</name>
    <dbReference type="NCBI Taxonomy" id="1817895"/>
    <lineage>
        <taxon>Bacteria</taxon>
        <taxon>Candidatus Desantisiibacteriota</taxon>
    </lineage>
</organism>
<dbReference type="InterPro" id="IPR052037">
    <property type="entry name" value="LPS_export_LptA"/>
</dbReference>
<sequence>MKKRLWIGLILFCFLLTKYSYAIDGSELTITADKAVWDKKQGVTVLSGKVVVAKGKASFTADMVEITGQMGKIKALKGTGNIHFSDLERDITMLADRIELSDWEKQITASGKVKITRKETIADADTAVYSQSQQRVVLTGAATISQPNGNISGKKIIYHLQEERLEVIEGVRAWWKW</sequence>
<evidence type="ECO:0000259" key="2">
    <source>
        <dbReference type="Pfam" id="PF03968"/>
    </source>
</evidence>
<proteinExistence type="predicted"/>
<evidence type="ECO:0000313" key="4">
    <source>
        <dbReference type="Proteomes" id="UP000183085"/>
    </source>
</evidence>
<dbReference type="AlphaFoldDB" id="A0A1J5E062"/>
<dbReference type="GO" id="GO:0030288">
    <property type="term" value="C:outer membrane-bounded periplasmic space"/>
    <property type="evidence" value="ECO:0007669"/>
    <property type="project" value="TreeGrafter"/>
</dbReference>
<comment type="caution">
    <text evidence="3">The sequence shown here is derived from an EMBL/GenBank/DDBJ whole genome shotgun (WGS) entry which is preliminary data.</text>
</comment>
<dbReference type="PANTHER" id="PTHR36504">
    <property type="entry name" value="LIPOPOLYSACCHARIDE EXPORT SYSTEM PROTEIN LPTA"/>
    <property type="match status" value="1"/>
</dbReference>
<dbReference type="Pfam" id="PF03968">
    <property type="entry name" value="LptD_N"/>
    <property type="match status" value="1"/>
</dbReference>
<accession>A0A1J5E062</accession>
<reference evidence="3 4" key="1">
    <citation type="journal article" date="2016" name="Environ. Microbiol.">
        <title>Genomic resolution of a cold subsurface aquifer community provides metabolic insights for novel microbes adapted to high CO concentrations.</title>
        <authorList>
            <person name="Probst A.J."/>
            <person name="Castelle C.J."/>
            <person name="Singh A."/>
            <person name="Brown C.T."/>
            <person name="Anantharaman K."/>
            <person name="Sharon I."/>
            <person name="Hug L.A."/>
            <person name="Burstein D."/>
            <person name="Emerson J.B."/>
            <person name="Thomas B.C."/>
            <person name="Banfield J.F."/>
        </authorList>
    </citation>
    <scope>NUCLEOTIDE SEQUENCE [LARGE SCALE GENOMIC DNA]</scope>
    <source>
        <strain evidence="3">CG2_30_40_21</strain>
    </source>
</reference>
<dbReference type="InterPro" id="IPR005653">
    <property type="entry name" value="OstA-like_N"/>
</dbReference>
<dbReference type="GO" id="GO:0009279">
    <property type="term" value="C:cell outer membrane"/>
    <property type="evidence" value="ECO:0007669"/>
    <property type="project" value="TreeGrafter"/>
</dbReference>
<evidence type="ECO:0000256" key="1">
    <source>
        <dbReference type="ARBA" id="ARBA00022729"/>
    </source>
</evidence>
<protein>
    <recommendedName>
        <fullName evidence="2">Organic solvent tolerance-like N-terminal domain-containing protein</fullName>
    </recommendedName>
</protein>
<dbReference type="PANTHER" id="PTHR36504:SF1">
    <property type="entry name" value="LIPOPOLYSACCHARIDE EXPORT SYSTEM PROTEIN LPTA"/>
    <property type="match status" value="1"/>
</dbReference>